<dbReference type="EMBL" id="AP013035">
    <property type="protein sequence ID" value="BAT71137.1"/>
    <property type="molecule type" value="Genomic_DNA"/>
</dbReference>
<dbReference type="OrthoDB" id="9776390at2"/>
<name>A0A0S3QS78_THET7</name>
<feature type="site" description="Interaction with substrate tRNA" evidence="10">
    <location>
        <position position="124"/>
    </location>
</feature>
<dbReference type="PANTHER" id="PTHR11088">
    <property type="entry name" value="TRNA DIMETHYLALLYLTRANSFERASE"/>
    <property type="match status" value="1"/>
</dbReference>
<evidence type="ECO:0000256" key="10">
    <source>
        <dbReference type="HAMAP-Rule" id="MF_00185"/>
    </source>
</evidence>
<evidence type="ECO:0000313" key="15">
    <source>
        <dbReference type="Proteomes" id="UP000063234"/>
    </source>
</evidence>
<keyword evidence="5 10" id="KW-0819">tRNA processing</keyword>
<dbReference type="PATRIC" id="fig|1298851.3.peg.340"/>
<evidence type="ECO:0000256" key="3">
    <source>
        <dbReference type="ARBA" id="ARBA00005842"/>
    </source>
</evidence>
<sequence length="299" mass="35064">MRRKKVLFIGGPTATGKSDLAIELAKLFDGEIVNADSVQIYKGMDIGTAKPSKEVRGLMPHHLFDVATLDDPWTVKKYREESMKVVEDVLERGKLPIVVGGSGFYMKGLLEEVPEGIGVDERIRSMLEKLSTDTLAYILQKIDPKRAQEVHPHDKKRLGRAIEIYVLTGKPPSCFKWKGVRKDWDVFKVALDRDRRELKERIYERTERMLSLGWLDEVKELVEQYGWENRVLNETLGYRELIRFLKGELSWEEAVRLIKRNTYKYSKRQRTWFKKEGYAFYMSSEKERLISDVRRWLND</sequence>
<evidence type="ECO:0000256" key="8">
    <source>
        <dbReference type="ARBA" id="ARBA00022842"/>
    </source>
</evidence>
<dbReference type="Pfam" id="PF01715">
    <property type="entry name" value="IPPT"/>
    <property type="match status" value="1"/>
</dbReference>
<feature type="binding site" evidence="10">
    <location>
        <begin position="13"/>
        <end position="18"/>
    </location>
    <ligand>
        <name>substrate</name>
    </ligand>
</feature>
<dbReference type="Gene3D" id="3.40.50.300">
    <property type="entry name" value="P-loop containing nucleotide triphosphate hydrolases"/>
    <property type="match status" value="1"/>
</dbReference>
<feature type="region of interest" description="Interaction with substrate tRNA" evidence="10">
    <location>
        <begin position="36"/>
        <end position="39"/>
    </location>
</feature>
<dbReference type="InterPro" id="IPR018022">
    <property type="entry name" value="IPT"/>
</dbReference>
<comment type="caution">
    <text evidence="10">Lacks conserved residue(s) required for the propagation of feature annotation.</text>
</comment>
<comment type="subunit">
    <text evidence="10">Monomer.</text>
</comment>
<comment type="similarity">
    <text evidence="3 10 13">Belongs to the IPP transferase family.</text>
</comment>
<evidence type="ECO:0000256" key="12">
    <source>
        <dbReference type="RuleBase" id="RU003784"/>
    </source>
</evidence>
<dbReference type="KEGG" id="ttk:TST_0329"/>
<evidence type="ECO:0000313" key="14">
    <source>
        <dbReference type="EMBL" id="BAT71137.1"/>
    </source>
</evidence>
<evidence type="ECO:0000256" key="13">
    <source>
        <dbReference type="RuleBase" id="RU003785"/>
    </source>
</evidence>
<dbReference type="NCBIfam" id="TIGR00174">
    <property type="entry name" value="miaA"/>
    <property type="match status" value="1"/>
</dbReference>
<evidence type="ECO:0000256" key="4">
    <source>
        <dbReference type="ARBA" id="ARBA00022679"/>
    </source>
</evidence>
<keyword evidence="4 10" id="KW-0808">Transferase</keyword>
<dbReference type="Gene3D" id="1.10.20.140">
    <property type="match status" value="1"/>
</dbReference>
<evidence type="ECO:0000256" key="11">
    <source>
        <dbReference type="RuleBase" id="RU003783"/>
    </source>
</evidence>
<dbReference type="GO" id="GO:0052381">
    <property type="term" value="F:tRNA dimethylallyltransferase activity"/>
    <property type="evidence" value="ECO:0007669"/>
    <property type="project" value="UniProtKB-UniRule"/>
</dbReference>
<gene>
    <name evidence="10 14" type="primary">miaA</name>
    <name evidence="14" type="ORF">TST_0329</name>
</gene>
<evidence type="ECO:0000256" key="7">
    <source>
        <dbReference type="ARBA" id="ARBA00022840"/>
    </source>
</evidence>
<dbReference type="HAMAP" id="MF_00185">
    <property type="entry name" value="IPP_trans"/>
    <property type="match status" value="1"/>
</dbReference>
<dbReference type="CDD" id="cd02019">
    <property type="entry name" value="NK"/>
    <property type="match status" value="1"/>
</dbReference>
<protein>
    <recommendedName>
        <fullName evidence="10">tRNA dimethylallyltransferase</fullName>
        <ecNumber evidence="10">2.5.1.75</ecNumber>
    </recommendedName>
    <alternativeName>
        <fullName evidence="10">Dimethylallyl diphosphate:tRNA dimethylallyltransferase</fullName>
        <shortName evidence="10">DMAPP:tRNA dimethylallyltransferase</shortName>
        <shortName evidence="10">DMATase</shortName>
    </alternativeName>
    <alternativeName>
        <fullName evidence="10">Isopentenyl-diphosphate:tRNA isopentenyltransferase</fullName>
        <shortName evidence="10">IPP transferase</shortName>
        <shortName evidence="10">IPPT</shortName>
        <shortName evidence="10">IPTase</shortName>
    </alternativeName>
</protein>
<dbReference type="AlphaFoldDB" id="A0A0S3QS78"/>
<keyword evidence="8 10" id="KW-0460">Magnesium</keyword>
<feature type="site" description="Interaction with substrate tRNA" evidence="10">
    <location>
        <position position="102"/>
    </location>
</feature>
<comment type="cofactor">
    <cofactor evidence="1 10">
        <name>Mg(2+)</name>
        <dbReference type="ChEBI" id="CHEBI:18420"/>
    </cofactor>
</comment>
<dbReference type="EC" id="2.5.1.75" evidence="10"/>
<reference evidence="15" key="1">
    <citation type="journal article" date="2018" name="Science">
        <title>A primordial and reversible TCA cycle in a facultatively chemolithoautotrophic thermophile.</title>
        <authorList>
            <person name="Nunoura T."/>
            <person name="Chikaraishi Y."/>
            <person name="Izaki R."/>
            <person name="Suwa T."/>
            <person name="Sato T."/>
            <person name="Harada T."/>
            <person name="Mori K."/>
            <person name="Kato Y."/>
            <person name="Miyazaki M."/>
            <person name="Shimamura S."/>
            <person name="Yanagawa K."/>
            <person name="Shuto A."/>
            <person name="Ohkouchi N."/>
            <person name="Fujita N."/>
            <person name="Takaki Y."/>
            <person name="Atomi H."/>
            <person name="Takai K."/>
        </authorList>
    </citation>
    <scope>NUCLEOTIDE SEQUENCE [LARGE SCALE GENOMIC DNA]</scope>
    <source>
        <strain evidence="15">DSM 17441 / JCM 13301 / NBRC 103674 / ABI70S6</strain>
    </source>
</reference>
<dbReference type="PANTHER" id="PTHR11088:SF60">
    <property type="entry name" value="TRNA DIMETHYLALLYLTRANSFERASE"/>
    <property type="match status" value="1"/>
</dbReference>
<accession>A0A0S3QS78</accession>
<evidence type="ECO:0000256" key="1">
    <source>
        <dbReference type="ARBA" id="ARBA00001946"/>
    </source>
</evidence>
<evidence type="ECO:0000256" key="6">
    <source>
        <dbReference type="ARBA" id="ARBA00022741"/>
    </source>
</evidence>
<proteinExistence type="inferred from homology"/>
<keyword evidence="15" id="KW-1185">Reference proteome</keyword>
<comment type="catalytic activity">
    <reaction evidence="9 10 11">
        <text>adenosine(37) in tRNA + dimethylallyl diphosphate = N(6)-dimethylallyladenosine(37) in tRNA + diphosphate</text>
        <dbReference type="Rhea" id="RHEA:26482"/>
        <dbReference type="Rhea" id="RHEA-COMP:10162"/>
        <dbReference type="Rhea" id="RHEA-COMP:10375"/>
        <dbReference type="ChEBI" id="CHEBI:33019"/>
        <dbReference type="ChEBI" id="CHEBI:57623"/>
        <dbReference type="ChEBI" id="CHEBI:74411"/>
        <dbReference type="ChEBI" id="CHEBI:74415"/>
        <dbReference type="EC" id="2.5.1.75"/>
    </reaction>
</comment>
<keyword evidence="6 10" id="KW-0547">Nucleotide-binding</keyword>
<dbReference type="InterPro" id="IPR027417">
    <property type="entry name" value="P-loop_NTPase"/>
</dbReference>
<dbReference type="SUPFAM" id="SSF52540">
    <property type="entry name" value="P-loop containing nucleoside triphosphate hydrolases"/>
    <property type="match status" value="2"/>
</dbReference>
<dbReference type="GO" id="GO:0005524">
    <property type="term" value="F:ATP binding"/>
    <property type="evidence" value="ECO:0007669"/>
    <property type="project" value="UniProtKB-UniRule"/>
</dbReference>
<evidence type="ECO:0000256" key="9">
    <source>
        <dbReference type="ARBA" id="ARBA00049563"/>
    </source>
</evidence>
<organism evidence="14 15">
    <name type="scientific">Thermosulfidibacter takaii (strain DSM 17441 / JCM 13301 / NBRC 103674 / ABI70S6)</name>
    <dbReference type="NCBI Taxonomy" id="1298851"/>
    <lineage>
        <taxon>Bacteria</taxon>
        <taxon>Pseudomonadati</taxon>
        <taxon>Thermosulfidibacterota</taxon>
        <taxon>Thermosulfidibacteria</taxon>
        <taxon>Thermosulfidibacterales</taxon>
        <taxon>Thermosulfidibacteraceae</taxon>
    </lineage>
</organism>
<comment type="function">
    <text evidence="2 10 12">Catalyzes the transfer of a dimethylallyl group onto the adenine at position 37 in tRNAs that read codons beginning with uridine, leading to the formation of N6-(dimethylallyl)adenosine (i(6)A).</text>
</comment>
<evidence type="ECO:0000256" key="5">
    <source>
        <dbReference type="ARBA" id="ARBA00022694"/>
    </source>
</evidence>
<dbReference type="RefSeq" id="WP_068549059.1">
    <property type="nucleotide sequence ID" value="NZ_AP013035.1"/>
</dbReference>
<dbReference type="InterPro" id="IPR039657">
    <property type="entry name" value="Dimethylallyltransferase"/>
</dbReference>
<dbReference type="GO" id="GO:0006400">
    <property type="term" value="P:tRNA modification"/>
    <property type="evidence" value="ECO:0007669"/>
    <property type="project" value="TreeGrafter"/>
</dbReference>
<dbReference type="Proteomes" id="UP000063234">
    <property type="component" value="Chromosome"/>
</dbReference>
<dbReference type="STRING" id="1298851.TST_0329"/>
<keyword evidence="7 10" id="KW-0067">ATP-binding</keyword>
<evidence type="ECO:0000256" key="2">
    <source>
        <dbReference type="ARBA" id="ARBA00003213"/>
    </source>
</evidence>
<feature type="binding site" evidence="10">
    <location>
        <begin position="11"/>
        <end position="18"/>
    </location>
    <ligand>
        <name>ATP</name>
        <dbReference type="ChEBI" id="CHEBI:30616"/>
    </ligand>
</feature>